<evidence type="ECO:0000313" key="1">
    <source>
        <dbReference type="EMBL" id="ERJ61170.1"/>
    </source>
</evidence>
<dbReference type="Pfam" id="PF12771">
    <property type="entry name" value="SusD-like_2"/>
    <property type="match status" value="1"/>
</dbReference>
<dbReference type="PATRIC" id="fig|1346330.5.peg.419"/>
<name>U2I0X0_9SPHI</name>
<proteinExistence type="predicted"/>
<keyword evidence="2" id="KW-1185">Reference proteome</keyword>
<evidence type="ECO:0008006" key="3">
    <source>
        <dbReference type="Google" id="ProtNLM"/>
    </source>
</evidence>
<dbReference type="InterPro" id="IPR011990">
    <property type="entry name" value="TPR-like_helical_dom_sf"/>
</dbReference>
<sequence length="502" mass="56316">MKNKIIAIICASTLTFSACKDSFFDINKNPNLPTEEAITPDLLMTSVITNVVKRSTSSYRFSAHWMGYWARGSSFGISVPLENYNIDAAFEATQWSGVTPDAGWYDILMDNHVMEQKGLASGEQFYVGVAKALKTVGFMYLVDMYNNVPYSEAFDLANKITPKYDKGEDIYKDLLIQLDEARMIFSNPNLSISDQAVAADLIFKGDLKKWRKFVNTQTLRLLVHQSEKVANPSAEIAKIVADGSGFLDEGETAWVNPGYSNDKYKLNPMYIAYVRDENNTLVDGFNRANNFVLDKYKQNDDLRYQQIFLKAITPVGGELWRGKNFGQNNVSGESSSGESIVMGLGLVPSPDAPAWLFTSVESLFLQAEAVQRGWLSGNAEAMYERAVEESFVFLNVPDAQTEVAGYLQKNIASWSNSSNKLELIINQKYLALPGINNFEAWVDYRRLGYPSDVPLSLNSSLNGRKIPLRLQYPQNEFNYNAANVAAEGDIDPQKDKIWWDVN</sequence>
<reference evidence="1 2" key="1">
    <citation type="journal article" date="2013" name="Genome Announc.">
        <title>The Draft Genome Sequence of Sphingomonas paucimobilis Strain HER1398 (Proteobacteria), Host to the Giant PAU Phage, Indicates That It Is a Member of the Genus Sphingobacterium (Bacteroidetes).</title>
        <authorList>
            <person name="White R.A.III."/>
            <person name="Suttle C.A."/>
        </authorList>
    </citation>
    <scope>NUCLEOTIDE SEQUENCE [LARGE SCALE GENOMIC DNA]</scope>
    <source>
        <strain evidence="1 2">HER1398</strain>
    </source>
</reference>
<dbReference type="OrthoDB" id="9766256at2"/>
<dbReference type="InterPro" id="IPR041662">
    <property type="entry name" value="SusD-like_2"/>
</dbReference>
<evidence type="ECO:0000313" key="2">
    <source>
        <dbReference type="Proteomes" id="UP000016584"/>
    </source>
</evidence>
<dbReference type="AlphaFoldDB" id="U2I0X0"/>
<comment type="caution">
    <text evidence="1">The sequence shown here is derived from an EMBL/GenBank/DDBJ whole genome shotgun (WGS) entry which is preliminary data.</text>
</comment>
<dbReference type="Gene3D" id="1.25.40.390">
    <property type="match status" value="1"/>
</dbReference>
<dbReference type="eggNOG" id="COG0521">
    <property type="taxonomic scope" value="Bacteria"/>
</dbReference>
<gene>
    <name evidence="1" type="ORF">M472_20675</name>
</gene>
<dbReference type="SUPFAM" id="SSF48452">
    <property type="entry name" value="TPR-like"/>
    <property type="match status" value="1"/>
</dbReference>
<dbReference type="PROSITE" id="PS51257">
    <property type="entry name" value="PROKAR_LIPOPROTEIN"/>
    <property type="match status" value="1"/>
</dbReference>
<organism evidence="1 2">
    <name type="scientific">Sphingobacterium paucimobilis HER1398</name>
    <dbReference type="NCBI Taxonomy" id="1346330"/>
    <lineage>
        <taxon>Bacteria</taxon>
        <taxon>Pseudomonadati</taxon>
        <taxon>Bacteroidota</taxon>
        <taxon>Sphingobacteriia</taxon>
        <taxon>Sphingobacteriales</taxon>
        <taxon>Sphingobacteriaceae</taxon>
        <taxon>Sphingobacterium</taxon>
    </lineage>
</organism>
<dbReference type="EMBL" id="ATDL01000003">
    <property type="protein sequence ID" value="ERJ61170.1"/>
    <property type="molecule type" value="Genomic_DNA"/>
</dbReference>
<dbReference type="STRING" id="1346330.M472_20675"/>
<accession>U2I0X0</accession>
<dbReference type="RefSeq" id="WP_021068611.1">
    <property type="nucleotide sequence ID" value="NZ_ATDL01000003.1"/>
</dbReference>
<dbReference type="Proteomes" id="UP000016584">
    <property type="component" value="Unassembled WGS sequence"/>
</dbReference>
<protein>
    <recommendedName>
        <fullName evidence="3">SusD/RagB family nutrient-binding outer membrane lipoprotein</fullName>
    </recommendedName>
</protein>